<name>A0A2S9YS95_9BACT</name>
<dbReference type="RefSeq" id="WP_181233660.1">
    <property type="nucleotide sequence ID" value="NZ_PVNL01000047.1"/>
</dbReference>
<evidence type="ECO:0000313" key="1">
    <source>
        <dbReference type="EMBL" id="PRQ07909.1"/>
    </source>
</evidence>
<sequence>MTPVFSGAFISQWLRARQRNHEVDTLASTVAIGLALLAIAIGGQPR</sequence>
<accession>A0A2S9YS95</accession>
<evidence type="ECO:0000313" key="2">
    <source>
        <dbReference type="Proteomes" id="UP000238823"/>
    </source>
</evidence>
<dbReference type="EMBL" id="PVNL01000047">
    <property type="protein sequence ID" value="PRQ07909.1"/>
    <property type="molecule type" value="Genomic_DNA"/>
</dbReference>
<dbReference type="AlphaFoldDB" id="A0A2S9YS95"/>
<proteinExistence type="predicted"/>
<protein>
    <submittedName>
        <fullName evidence="1">Uncharacterized protein</fullName>
    </submittedName>
</protein>
<dbReference type="Proteomes" id="UP000238823">
    <property type="component" value="Unassembled WGS sequence"/>
</dbReference>
<gene>
    <name evidence="1" type="ORF">ENSA7_23480</name>
</gene>
<reference evidence="1 2" key="1">
    <citation type="submission" date="2018-03" db="EMBL/GenBank/DDBJ databases">
        <title>Draft Genome Sequences of the Obligatory Marine Myxobacteria Enhygromyxa salina SWB007.</title>
        <authorList>
            <person name="Poehlein A."/>
            <person name="Moghaddam J.A."/>
            <person name="Harms H."/>
            <person name="Alanjari M."/>
            <person name="Koenig G.M."/>
            <person name="Daniel R."/>
            <person name="Schaeberle T.F."/>
        </authorList>
    </citation>
    <scope>NUCLEOTIDE SEQUENCE [LARGE SCALE GENOMIC DNA]</scope>
    <source>
        <strain evidence="1 2">SWB007</strain>
    </source>
</reference>
<comment type="caution">
    <text evidence="1">The sequence shown here is derived from an EMBL/GenBank/DDBJ whole genome shotgun (WGS) entry which is preliminary data.</text>
</comment>
<organism evidence="1 2">
    <name type="scientific">Enhygromyxa salina</name>
    <dbReference type="NCBI Taxonomy" id="215803"/>
    <lineage>
        <taxon>Bacteria</taxon>
        <taxon>Pseudomonadati</taxon>
        <taxon>Myxococcota</taxon>
        <taxon>Polyangia</taxon>
        <taxon>Nannocystales</taxon>
        <taxon>Nannocystaceae</taxon>
        <taxon>Enhygromyxa</taxon>
    </lineage>
</organism>